<feature type="region of interest" description="Disordered" evidence="7">
    <location>
        <begin position="184"/>
        <end position="215"/>
    </location>
</feature>
<dbReference type="OrthoDB" id="9947694at2759"/>
<dbReference type="AlphaFoldDB" id="A0A1S3GM12"/>
<keyword evidence="6" id="KW-0131">Cell cycle</keyword>
<dbReference type="GO" id="GO:0005634">
    <property type="term" value="C:nucleus"/>
    <property type="evidence" value="ECO:0007669"/>
    <property type="project" value="UniProtKB-SubCell"/>
</dbReference>
<feature type="compositionally biased region" description="Polar residues" evidence="7">
    <location>
        <begin position="471"/>
        <end position="481"/>
    </location>
</feature>
<dbReference type="GO" id="GO:0051983">
    <property type="term" value="P:regulation of chromosome segregation"/>
    <property type="evidence" value="ECO:0007669"/>
    <property type="project" value="TreeGrafter"/>
</dbReference>
<dbReference type="STRING" id="10020.ENSDORP00000006800"/>
<accession>A0A1S3GM12</accession>
<feature type="region of interest" description="Disordered" evidence="7">
    <location>
        <begin position="471"/>
        <end position="585"/>
    </location>
</feature>
<dbReference type="Pfam" id="PF15276">
    <property type="entry name" value="PP1_bind"/>
    <property type="match status" value="1"/>
</dbReference>
<dbReference type="CTD" id="157313"/>
<keyword evidence="5" id="KW-0539">Nucleus</keyword>
<evidence type="ECO:0000256" key="5">
    <source>
        <dbReference type="ARBA" id="ARBA00023242"/>
    </source>
</evidence>
<dbReference type="FunCoup" id="A0A1S3GM12">
    <property type="interactions" value="2294"/>
</dbReference>
<dbReference type="GO" id="GO:0051301">
    <property type="term" value="P:cell division"/>
    <property type="evidence" value="ECO:0007669"/>
    <property type="project" value="UniProtKB-KW"/>
</dbReference>
<evidence type="ECO:0000256" key="4">
    <source>
        <dbReference type="ARBA" id="ARBA00022843"/>
    </source>
</evidence>
<keyword evidence="10" id="KW-0132">Cell division</keyword>
<evidence type="ECO:0000313" key="10">
    <source>
        <dbReference type="RefSeq" id="XP_012889851.1"/>
    </source>
</evidence>
<keyword evidence="2" id="KW-1017">Isopeptide bond</keyword>
<reference evidence="10" key="1">
    <citation type="submission" date="2025-08" db="UniProtKB">
        <authorList>
            <consortium name="RefSeq"/>
        </authorList>
    </citation>
    <scope>IDENTIFICATION</scope>
    <source>
        <tissue evidence="10">Kidney</tissue>
    </source>
</reference>
<evidence type="ECO:0000256" key="1">
    <source>
        <dbReference type="ARBA" id="ARBA00004123"/>
    </source>
</evidence>
<dbReference type="GeneID" id="105999393"/>
<dbReference type="GO" id="GO:0005694">
    <property type="term" value="C:chromosome"/>
    <property type="evidence" value="ECO:0007669"/>
    <property type="project" value="TreeGrafter"/>
</dbReference>
<gene>
    <name evidence="10" type="primary">Cdca2</name>
</gene>
<keyword evidence="4" id="KW-0832">Ubl conjugation</keyword>
<evidence type="ECO:0000313" key="9">
    <source>
        <dbReference type="Proteomes" id="UP000081671"/>
    </source>
</evidence>
<dbReference type="GO" id="GO:0007088">
    <property type="term" value="P:regulation of mitotic nuclear division"/>
    <property type="evidence" value="ECO:0007669"/>
    <property type="project" value="TreeGrafter"/>
</dbReference>
<dbReference type="InParanoid" id="A0A1S3GM12"/>
<proteinExistence type="predicted"/>
<dbReference type="PANTHER" id="PTHR21603:SF16">
    <property type="entry name" value="CELL DIVISION CYCLE-ASSOCIATED PROTEIN 2"/>
    <property type="match status" value="1"/>
</dbReference>
<evidence type="ECO:0000256" key="7">
    <source>
        <dbReference type="SAM" id="MobiDB-lite"/>
    </source>
</evidence>
<dbReference type="InterPro" id="IPR029334">
    <property type="entry name" value="PP1-bd"/>
</dbReference>
<organism evidence="9 10">
    <name type="scientific">Dipodomys ordii</name>
    <name type="common">Ord's kangaroo rat</name>
    <dbReference type="NCBI Taxonomy" id="10020"/>
    <lineage>
        <taxon>Eukaryota</taxon>
        <taxon>Metazoa</taxon>
        <taxon>Chordata</taxon>
        <taxon>Craniata</taxon>
        <taxon>Vertebrata</taxon>
        <taxon>Euteleostomi</taxon>
        <taxon>Mammalia</taxon>
        <taxon>Eutheria</taxon>
        <taxon>Euarchontoglires</taxon>
        <taxon>Glires</taxon>
        <taxon>Rodentia</taxon>
        <taxon>Castorimorpha</taxon>
        <taxon>Heteromyidae</taxon>
        <taxon>Dipodomyinae</taxon>
        <taxon>Dipodomys</taxon>
    </lineage>
</organism>
<name>A0A1S3GM12_DIPOR</name>
<keyword evidence="9" id="KW-1185">Reference proteome</keyword>
<keyword evidence="3" id="KW-0597">Phosphoprotein</keyword>
<feature type="region of interest" description="Disordered" evidence="7">
    <location>
        <begin position="391"/>
        <end position="432"/>
    </location>
</feature>
<feature type="compositionally biased region" description="Basic residues" evidence="7">
    <location>
        <begin position="484"/>
        <end position="499"/>
    </location>
</feature>
<sequence length="605" mass="66092">MDPSSKDQEPCESKESAVNNSENASFILGTGKLVTPQKNLTEAAPNFCTSDAFKSPLNFSTVTVEQLGITPESFVKNSAGKSSPYLKKFRRRSAVGTRGSPETNHLIRFIAQQRNLKNAEKSPLERSWCSPLQGSPGPYRNVTSLRERISAFRSAFHPIKENKKMAHCPEFSETEAEKECLGEYQQCGSSTNSSKRRRISSQSKSTDPFSTLDGKATEDVQELTAGTPRRHASGAAAGLEKSSDLGFTQSGFAIEESVFVQELTEASNGRVVADGVEENAVPLDGLVAGVSARACPDVTSPAMPVCTEDTLLPQASVLRSVLKKPVNPLPESRQEHHHSLCNHGPRPRFVSSPSSCCKEQKADEDACKVLAAHTTRKRKRVTFGEDLSPEVFDESLPANTPLRKGGTPARQKDLSSISPQPSDLSPVPEQLLQPNFDDKEENLENIEPLPVSLPVLSPNKSSPCEAVSGTETFISSNNPEKMSSHKVSRVTRTSNRRKQSNICNLENMETPPCREKKTNKRKSQETKCTNKTVPKKNQVGKSCRRKKGKGKKSTQKSLYGERDIASKKPLLSPIPELPEGNEMTPSGPGFWSTCSGSCFFQKVAV</sequence>
<feature type="compositionally biased region" description="Basic and acidic residues" evidence="7">
    <location>
        <begin position="1"/>
        <end position="15"/>
    </location>
</feature>
<dbReference type="KEGG" id="dord:105999393"/>
<protein>
    <submittedName>
        <fullName evidence="10">Cell division cycle-associated protein 2</fullName>
    </submittedName>
</protein>
<dbReference type="Proteomes" id="UP000081671">
    <property type="component" value="Unplaced"/>
</dbReference>
<evidence type="ECO:0000259" key="8">
    <source>
        <dbReference type="Pfam" id="PF15276"/>
    </source>
</evidence>
<dbReference type="PANTHER" id="PTHR21603">
    <property type="entry name" value="ANTIGEN KI-67-LIKE PROTEIN"/>
    <property type="match status" value="1"/>
</dbReference>
<feature type="domain" description="PP1-binding" evidence="8">
    <location>
        <begin position="377"/>
        <end position="438"/>
    </location>
</feature>
<evidence type="ECO:0000256" key="3">
    <source>
        <dbReference type="ARBA" id="ARBA00022553"/>
    </source>
</evidence>
<feature type="region of interest" description="Disordered" evidence="7">
    <location>
        <begin position="1"/>
        <end position="23"/>
    </location>
</feature>
<dbReference type="RefSeq" id="XP_012889851.1">
    <property type="nucleotide sequence ID" value="XM_013034397.1"/>
</dbReference>
<evidence type="ECO:0000256" key="2">
    <source>
        <dbReference type="ARBA" id="ARBA00022499"/>
    </source>
</evidence>
<evidence type="ECO:0000256" key="6">
    <source>
        <dbReference type="ARBA" id="ARBA00023306"/>
    </source>
</evidence>
<feature type="compositionally biased region" description="Polar residues" evidence="7">
    <location>
        <begin position="414"/>
        <end position="423"/>
    </location>
</feature>
<feature type="compositionally biased region" description="Basic residues" evidence="7">
    <location>
        <begin position="542"/>
        <end position="554"/>
    </location>
</feature>
<comment type="subcellular location">
    <subcellularLocation>
        <location evidence="1">Nucleus</location>
    </subcellularLocation>
</comment>